<keyword evidence="5" id="KW-0732">Signal</keyword>
<comment type="caution">
    <text evidence="10">The sequence shown here is derived from an EMBL/GenBank/DDBJ whole genome shotgun (WGS) entry which is preliminary data.</text>
</comment>
<evidence type="ECO:0000313" key="10">
    <source>
        <dbReference type="EMBL" id="RKD88264.1"/>
    </source>
</evidence>
<dbReference type="GO" id="GO:0015344">
    <property type="term" value="F:siderophore uptake transmembrane transporter activity"/>
    <property type="evidence" value="ECO:0007669"/>
    <property type="project" value="TreeGrafter"/>
</dbReference>
<keyword evidence="2 8" id="KW-0813">Transport</keyword>
<organism evidence="10 11">
    <name type="scientific">Mangrovibacterium diazotrophicum</name>
    <dbReference type="NCBI Taxonomy" id="1261403"/>
    <lineage>
        <taxon>Bacteria</taxon>
        <taxon>Pseudomonadati</taxon>
        <taxon>Bacteroidota</taxon>
        <taxon>Bacteroidia</taxon>
        <taxon>Marinilabiliales</taxon>
        <taxon>Prolixibacteraceae</taxon>
        <taxon>Mangrovibacterium</taxon>
    </lineage>
</organism>
<dbReference type="Proteomes" id="UP000283387">
    <property type="component" value="Unassembled WGS sequence"/>
</dbReference>
<dbReference type="GO" id="GO:0044718">
    <property type="term" value="P:siderophore transmembrane transport"/>
    <property type="evidence" value="ECO:0007669"/>
    <property type="project" value="TreeGrafter"/>
</dbReference>
<dbReference type="AlphaFoldDB" id="A0A419VYM6"/>
<evidence type="ECO:0000256" key="1">
    <source>
        <dbReference type="ARBA" id="ARBA00004571"/>
    </source>
</evidence>
<evidence type="ECO:0000256" key="6">
    <source>
        <dbReference type="ARBA" id="ARBA00023136"/>
    </source>
</evidence>
<dbReference type="InterPro" id="IPR036942">
    <property type="entry name" value="Beta-barrel_TonB_sf"/>
</dbReference>
<evidence type="ECO:0000256" key="8">
    <source>
        <dbReference type="PROSITE-ProRule" id="PRU01360"/>
    </source>
</evidence>
<comment type="subcellular location">
    <subcellularLocation>
        <location evidence="1 8">Cell outer membrane</location>
        <topology evidence="1 8">Multi-pass membrane protein</topology>
    </subcellularLocation>
</comment>
<dbReference type="InterPro" id="IPR039426">
    <property type="entry name" value="TonB-dep_rcpt-like"/>
</dbReference>
<feature type="domain" description="TonB-dependent receptor plug" evidence="9">
    <location>
        <begin position="27"/>
        <end position="125"/>
    </location>
</feature>
<dbReference type="InterPro" id="IPR012910">
    <property type="entry name" value="Plug_dom"/>
</dbReference>
<evidence type="ECO:0000256" key="3">
    <source>
        <dbReference type="ARBA" id="ARBA00022452"/>
    </source>
</evidence>
<dbReference type="InterPro" id="IPR037066">
    <property type="entry name" value="Plug_dom_sf"/>
</dbReference>
<dbReference type="PANTHER" id="PTHR30069">
    <property type="entry name" value="TONB-DEPENDENT OUTER MEMBRANE RECEPTOR"/>
    <property type="match status" value="1"/>
</dbReference>
<gene>
    <name evidence="10" type="ORF">BC643_3409</name>
</gene>
<reference evidence="10 11" key="1">
    <citation type="submission" date="2018-09" db="EMBL/GenBank/DDBJ databases">
        <title>Genomic Encyclopedia of Archaeal and Bacterial Type Strains, Phase II (KMG-II): from individual species to whole genera.</title>
        <authorList>
            <person name="Goeker M."/>
        </authorList>
    </citation>
    <scope>NUCLEOTIDE SEQUENCE [LARGE SCALE GENOMIC DNA]</scope>
    <source>
        <strain evidence="10 11">DSM 27148</strain>
    </source>
</reference>
<evidence type="ECO:0000256" key="4">
    <source>
        <dbReference type="ARBA" id="ARBA00022692"/>
    </source>
</evidence>
<evidence type="ECO:0000313" key="11">
    <source>
        <dbReference type="Proteomes" id="UP000283387"/>
    </source>
</evidence>
<dbReference type="Pfam" id="PF07715">
    <property type="entry name" value="Plug"/>
    <property type="match status" value="1"/>
</dbReference>
<evidence type="ECO:0000256" key="5">
    <source>
        <dbReference type="ARBA" id="ARBA00022729"/>
    </source>
</evidence>
<keyword evidence="3 8" id="KW-1134">Transmembrane beta strand</keyword>
<evidence type="ECO:0000259" key="9">
    <source>
        <dbReference type="Pfam" id="PF07715"/>
    </source>
</evidence>
<keyword evidence="10" id="KW-0675">Receptor</keyword>
<dbReference type="Gene3D" id="2.170.130.10">
    <property type="entry name" value="TonB-dependent receptor, plug domain"/>
    <property type="match status" value="1"/>
</dbReference>
<accession>A0A419VYM6</accession>
<dbReference type="Gene3D" id="2.40.170.20">
    <property type="entry name" value="TonB-dependent receptor, beta-barrel domain"/>
    <property type="match status" value="1"/>
</dbReference>
<dbReference type="PANTHER" id="PTHR30069:SF29">
    <property type="entry name" value="HEMOGLOBIN AND HEMOGLOBIN-HAPTOGLOBIN-BINDING PROTEIN 1-RELATED"/>
    <property type="match status" value="1"/>
</dbReference>
<comment type="similarity">
    <text evidence="8">Belongs to the TonB-dependent receptor family.</text>
</comment>
<evidence type="ECO:0000256" key="2">
    <source>
        <dbReference type="ARBA" id="ARBA00022448"/>
    </source>
</evidence>
<sequence length="789" mass="87098">MTVFQLAGTISSKAQQAVVMDSTSWTNRSGLENVLQGKVSGLNIKSWTGTPGMQSIMNLRGLSIDPTDESTMPLVMIDGVPIISSPSEITAINPLSYFSPEQVERIEIIKDIDRLAALGVQAPNGAINIVMKAGKTGPLHVLASGFAGVNFTGDFDYKKDAFYGFNTMARREVYKQSLLHEQNLLIDGGGSYGSYLFGVNSHHDEGIIDDTKSERQSLFLNAKYNITDKFTTKFYNNLTLAGRDGRYAGEYNRELDLPVIDSERFFMDKKRNVALLSSLDLNYRFSSALSLKSLVGVSYESARRDLYIPSNILDGSIFAYSAAYKRQLMTINTSLNYQIDLGNSSELDMTIGNEIRTVDNRLTSVDGQRSMEDGGSDFVKVVTGYNASQTDAFSEHVQNRLVSYYGTWNLKAFEDLNARLVLRADGSSLYDSKWALYPALGIDYQLNHSLGLPLKVNLAVGKTGALASEEVYQGELAAYGDYYGGTELGVGTLYRPFKDAKSVDITQFDAGLTYEVARALSVSVKYFSKNYQDFTYLRYLPNISGVDYQYETGAELGLSGIEFDLQAKLVNSDSFGWDLNLNLTSSKNKVIGLPDDIERTSLSQYSQLENDDALTSFIALENGQPVKIGDSAPDVWGGFANTFRYKQLSASVLFTYSLGADVVAESFDSRYSEDLIGDDFPVKEAETPYYFTETDDDGNVTYQGIKSIEDASYLRLSSATVAYDFSSLFENSMVISSMKVFVRGDNLVTLTKYSGSNPDENITGIRRYNLAYTGTPLPLSVVLGLKVQF</sequence>
<name>A0A419VYM6_9BACT</name>
<keyword evidence="4 8" id="KW-0812">Transmembrane</keyword>
<keyword evidence="6 8" id="KW-0472">Membrane</keyword>
<keyword evidence="7 8" id="KW-0998">Cell outer membrane</keyword>
<dbReference type="PROSITE" id="PS52016">
    <property type="entry name" value="TONB_DEPENDENT_REC_3"/>
    <property type="match status" value="1"/>
</dbReference>
<protein>
    <submittedName>
        <fullName evidence="10">Outer membrane receptor protein involved in Fe transport</fullName>
    </submittedName>
</protein>
<keyword evidence="11" id="KW-1185">Reference proteome</keyword>
<dbReference type="GO" id="GO:0009279">
    <property type="term" value="C:cell outer membrane"/>
    <property type="evidence" value="ECO:0007669"/>
    <property type="project" value="UniProtKB-SubCell"/>
</dbReference>
<dbReference type="SUPFAM" id="SSF56935">
    <property type="entry name" value="Porins"/>
    <property type="match status" value="1"/>
</dbReference>
<dbReference type="RefSeq" id="WP_170154596.1">
    <property type="nucleotide sequence ID" value="NZ_RAPN01000002.1"/>
</dbReference>
<dbReference type="EMBL" id="RAPN01000002">
    <property type="protein sequence ID" value="RKD88264.1"/>
    <property type="molecule type" value="Genomic_DNA"/>
</dbReference>
<proteinExistence type="inferred from homology"/>
<evidence type="ECO:0000256" key="7">
    <source>
        <dbReference type="ARBA" id="ARBA00023237"/>
    </source>
</evidence>